<dbReference type="PANTHER" id="PTHR30480:SF13">
    <property type="entry name" value="BETA-HEXOSAMINIDASE"/>
    <property type="match status" value="1"/>
</dbReference>
<dbReference type="PANTHER" id="PTHR30480">
    <property type="entry name" value="BETA-HEXOSAMINIDASE-RELATED"/>
    <property type="match status" value="1"/>
</dbReference>
<comment type="catalytic activity">
    <reaction evidence="1">
        <text>Hydrolysis of terminal non-reducing N-acetyl-D-hexosamine residues in N-acetyl-beta-D-hexosaminides.</text>
        <dbReference type="EC" id="3.2.1.52"/>
    </reaction>
</comment>
<dbReference type="GO" id="GO:0009254">
    <property type="term" value="P:peptidoglycan turnover"/>
    <property type="evidence" value="ECO:0007669"/>
    <property type="project" value="TreeGrafter"/>
</dbReference>
<evidence type="ECO:0000313" key="8">
    <source>
        <dbReference type="Proteomes" id="UP000184517"/>
    </source>
</evidence>
<name>A0A1M4TFQ7_9GAMM</name>
<keyword evidence="4" id="KW-0378">Hydrolase</keyword>
<reference evidence="8" key="1">
    <citation type="submission" date="2016-11" db="EMBL/GenBank/DDBJ databases">
        <authorList>
            <person name="Varghese N."/>
            <person name="Submissions S."/>
        </authorList>
    </citation>
    <scope>NUCLEOTIDE SEQUENCE [LARGE SCALE GENOMIC DNA]</scope>
    <source>
        <strain evidence="8">DSM 16579</strain>
    </source>
</reference>
<dbReference type="STRING" id="1122206.SAMN02745753_00281"/>
<dbReference type="InterPro" id="IPR017853">
    <property type="entry name" value="GH"/>
</dbReference>
<dbReference type="InterPro" id="IPR036962">
    <property type="entry name" value="Glyco_hydro_3_N_sf"/>
</dbReference>
<evidence type="ECO:0000256" key="3">
    <source>
        <dbReference type="ARBA" id="ARBA00012663"/>
    </source>
</evidence>
<dbReference type="Proteomes" id="UP000184517">
    <property type="component" value="Unassembled WGS sequence"/>
</dbReference>
<evidence type="ECO:0000256" key="5">
    <source>
        <dbReference type="ARBA" id="ARBA00023295"/>
    </source>
</evidence>
<evidence type="ECO:0000259" key="6">
    <source>
        <dbReference type="Pfam" id="PF00933"/>
    </source>
</evidence>
<dbReference type="AlphaFoldDB" id="A0A1M4TFQ7"/>
<keyword evidence="5" id="KW-0326">Glycosidase</keyword>
<organism evidence="7 8">
    <name type="scientific">Marinomonas polaris DSM 16579</name>
    <dbReference type="NCBI Taxonomy" id="1122206"/>
    <lineage>
        <taxon>Bacteria</taxon>
        <taxon>Pseudomonadati</taxon>
        <taxon>Pseudomonadota</taxon>
        <taxon>Gammaproteobacteria</taxon>
        <taxon>Oceanospirillales</taxon>
        <taxon>Oceanospirillaceae</taxon>
        <taxon>Marinomonas</taxon>
    </lineage>
</organism>
<dbReference type="Pfam" id="PF00933">
    <property type="entry name" value="Glyco_hydro_3"/>
    <property type="match status" value="1"/>
</dbReference>
<dbReference type="Gene3D" id="3.20.20.300">
    <property type="entry name" value="Glycoside hydrolase, family 3, N-terminal domain"/>
    <property type="match status" value="1"/>
</dbReference>
<dbReference type="GO" id="GO:0005975">
    <property type="term" value="P:carbohydrate metabolic process"/>
    <property type="evidence" value="ECO:0007669"/>
    <property type="project" value="InterPro"/>
</dbReference>
<dbReference type="InterPro" id="IPR050226">
    <property type="entry name" value="NagZ_Beta-hexosaminidase"/>
</dbReference>
<protein>
    <recommendedName>
        <fullName evidence="3">beta-N-acetylhexosaminidase</fullName>
        <ecNumber evidence="3">3.2.1.52</ecNumber>
    </recommendedName>
</protein>
<dbReference type="InterPro" id="IPR036881">
    <property type="entry name" value="Glyco_hydro_3_C_sf"/>
</dbReference>
<dbReference type="InterPro" id="IPR001764">
    <property type="entry name" value="Glyco_hydro_3_N"/>
</dbReference>
<feature type="domain" description="Glycoside hydrolase family 3 N-terminal" evidence="6">
    <location>
        <begin position="28"/>
        <end position="346"/>
    </location>
</feature>
<keyword evidence="8" id="KW-1185">Reference proteome</keyword>
<dbReference type="GO" id="GO:0004563">
    <property type="term" value="F:beta-N-acetylhexosaminidase activity"/>
    <property type="evidence" value="ECO:0007669"/>
    <property type="project" value="UniProtKB-EC"/>
</dbReference>
<gene>
    <name evidence="7" type="ORF">SAMN02745753_00281</name>
</gene>
<dbReference type="Gene3D" id="3.40.50.1700">
    <property type="entry name" value="Glycoside hydrolase family 3 C-terminal domain"/>
    <property type="match status" value="1"/>
</dbReference>
<evidence type="ECO:0000313" key="7">
    <source>
        <dbReference type="EMBL" id="SHE43359.1"/>
    </source>
</evidence>
<comment type="similarity">
    <text evidence="2">Belongs to the glycosyl hydrolase 3 family.</text>
</comment>
<dbReference type="EMBL" id="FQVF01000002">
    <property type="protein sequence ID" value="SHE43359.1"/>
    <property type="molecule type" value="Genomic_DNA"/>
</dbReference>
<proteinExistence type="inferred from homology"/>
<evidence type="ECO:0000256" key="4">
    <source>
        <dbReference type="ARBA" id="ARBA00022801"/>
    </source>
</evidence>
<dbReference type="EC" id="3.2.1.52" evidence="3"/>
<accession>A0A1M4TFQ7</accession>
<evidence type="ECO:0000256" key="1">
    <source>
        <dbReference type="ARBA" id="ARBA00001231"/>
    </source>
</evidence>
<dbReference type="SUPFAM" id="SSF51445">
    <property type="entry name" value="(Trans)glycosidases"/>
    <property type="match status" value="1"/>
</dbReference>
<evidence type="ECO:0000256" key="2">
    <source>
        <dbReference type="ARBA" id="ARBA00005336"/>
    </source>
</evidence>
<dbReference type="RefSeq" id="WP_175550732.1">
    <property type="nucleotide sequence ID" value="NZ_FQVF01000002.1"/>
</dbReference>
<sequence>MNESFRNAPFFLGDTELTWVNKTYSELTLEQKVGQLFNLIVRANSAEELSLIDTIQPGAVTKFVGQDLDTEVKMMNQLRSHSVIPLLVSGDLEGGGMSFPFGAQVPNQLGLAGLKDESAVEYCTQVIAQEAKLLGINWSFTPVVDINAKFRSAVVGTRSYGSDVDVIESMSRSNITTFQKNGIAATAKHWPGEGFDDRDQHLVTTVNPLTMSEWEERYGRLYRSAIDSNVMSIMSAHIALPEYVKTHNDNPAEWWRPASVSKLLNEQLLRGELGFNGLIVSDATVMAGLSSWTKRENVVAEIIENGCDMLLFCKDPVEDYAYMLKAVREGRVSETRLEQSVMRILAMKAALGLHEKQEEISSSKFKDMLASDYADRIPELNRRTVHLVKNRDNILPISLERHQRVLVISTGIRHVFSPIPAPLSVATMLKNEGFEVTEFQTGMALNVKEYDLLLYLNADESMLVKSHIYIDWMALHDGFGNAMYRPWVDIPTVMVSFGHPYLLYDAPKVPVYINAYSPLLEVQKAVVEGLLGRLSFNSNAAIDPFCGLEQLRY</sequence>